<accession>A0A7R6SR75</accession>
<dbReference type="InterPro" id="IPR003033">
    <property type="entry name" value="SCP2_sterol-bd_dom"/>
</dbReference>
<dbReference type="HAMAP" id="MF_02215">
    <property type="entry name" value="UbiJ"/>
    <property type="match status" value="1"/>
</dbReference>
<dbReference type="SUPFAM" id="SSF55718">
    <property type="entry name" value="SCP-like"/>
    <property type="match status" value="1"/>
</dbReference>
<evidence type="ECO:0000313" key="3">
    <source>
        <dbReference type="EMBL" id="BBB24886.1"/>
    </source>
</evidence>
<name>A0A7R6SR75_9GAMM</name>
<dbReference type="RefSeq" id="WP_019620941.1">
    <property type="nucleotide sequence ID" value="NZ_AP014545.1"/>
</dbReference>
<keyword evidence="1" id="KW-0831">Ubiquinone biosynthesis</keyword>
<comment type="subcellular location">
    <subcellularLocation>
        <location evidence="1">Cytoplasm</location>
    </subcellularLocation>
</comment>
<comment type="similarity">
    <text evidence="1">Belongs to the UbiJ family.</text>
</comment>
<comment type="pathway">
    <text evidence="1">Cofactor biosynthesis; ubiquinone biosynthesis.</text>
</comment>
<gene>
    <name evidence="1" type="primary">ubiJ</name>
    <name evidence="3" type="ORF">AMJAP_0287</name>
</gene>
<comment type="function">
    <text evidence="1">Required for ubiquinone (coenzyme Q) biosynthesis. Binds hydrophobic ubiquinone biosynthetic intermediates via its SCP2 domain and is essential for the stability of the Ubi complex. May constitute a docking platform where Ubi enzymes assemble and access their SCP2-bound polyprenyl substrates.</text>
</comment>
<dbReference type="Pfam" id="PF02036">
    <property type="entry name" value="SCP2"/>
    <property type="match status" value="1"/>
</dbReference>
<dbReference type="EMBL" id="AP014545">
    <property type="protein sequence ID" value="BBB24886.1"/>
    <property type="molecule type" value="Genomic_DNA"/>
</dbReference>
<organism evidence="3 4">
    <name type="scientific">Amphritea japonica ATCC BAA-1530</name>
    <dbReference type="NCBI Taxonomy" id="1278309"/>
    <lineage>
        <taxon>Bacteria</taxon>
        <taxon>Pseudomonadati</taxon>
        <taxon>Pseudomonadota</taxon>
        <taxon>Gammaproteobacteria</taxon>
        <taxon>Oceanospirillales</taxon>
        <taxon>Oceanospirillaceae</taxon>
        <taxon>Amphritea</taxon>
    </lineage>
</organism>
<evidence type="ECO:0000256" key="1">
    <source>
        <dbReference type="HAMAP-Rule" id="MF_02215"/>
    </source>
</evidence>
<sequence>MINATLLTLAETSLNKLLRLSPETVDQLSQLNGKVIAIQLTSPAATLSLQPSGEGIQIDIFERDDADVTLSGSGSDFFRLLTATDSSDAMFGKSITVRGDSGLATRFSKILIDAALDWEAILAQLLGDLPAHEVARYLRWKAQLYLTTGNSLLLNLEEYLKEELRILPSAPEVRQFSSEVDRIRQDTERLSARIARLQET</sequence>
<dbReference type="AlphaFoldDB" id="A0A7R6SR75"/>
<evidence type="ECO:0000313" key="4">
    <source>
        <dbReference type="Proteomes" id="UP000595663"/>
    </source>
</evidence>
<dbReference type="InterPro" id="IPR036527">
    <property type="entry name" value="SCP2_sterol-bd_dom_sf"/>
</dbReference>
<proteinExistence type="inferred from homology"/>
<dbReference type="GO" id="GO:0005737">
    <property type="term" value="C:cytoplasm"/>
    <property type="evidence" value="ECO:0007669"/>
    <property type="project" value="UniProtKB-SubCell"/>
</dbReference>
<dbReference type="Proteomes" id="UP000595663">
    <property type="component" value="Chromosome"/>
</dbReference>
<dbReference type="GO" id="GO:0006744">
    <property type="term" value="P:ubiquinone biosynthetic process"/>
    <property type="evidence" value="ECO:0007669"/>
    <property type="project" value="UniProtKB-UniRule"/>
</dbReference>
<dbReference type="PANTHER" id="PTHR38693">
    <property type="entry name" value="UBIQUINONE BIOSYNTHESIS PROTEIN UBIJ"/>
    <property type="match status" value="1"/>
</dbReference>
<protein>
    <recommendedName>
        <fullName evidence="1">Ubiquinone biosynthesis accessory factor UbiJ</fullName>
    </recommendedName>
</protein>
<dbReference type="OrthoDB" id="9796077at2"/>
<dbReference type="Gene3D" id="3.30.1050.10">
    <property type="entry name" value="SCP2 sterol-binding domain"/>
    <property type="match status" value="1"/>
</dbReference>
<keyword evidence="4" id="KW-1185">Reference proteome</keyword>
<dbReference type="UniPathway" id="UPA00232"/>
<reference evidence="3 4" key="1">
    <citation type="journal article" date="2008" name="Int. J. Syst. Evol. Microbiol.">
        <title>Amphritea japonica sp. nov. and Amphritea balenae sp. nov., isolated from the sediment adjacent to sperm whale carcasses off Kagoshima, Japan.</title>
        <authorList>
            <person name="Miyazaki M."/>
            <person name="Nogi Y."/>
            <person name="Fujiwara Y."/>
            <person name="Kawato M."/>
            <person name="Nagahama T."/>
            <person name="Kubokawa K."/>
            <person name="Horikoshi K."/>
        </authorList>
    </citation>
    <scope>NUCLEOTIDE SEQUENCE [LARGE SCALE GENOMIC DNA]</scope>
    <source>
        <strain evidence="3 4">ATCC BAA-1530</strain>
    </source>
</reference>
<keyword evidence="1" id="KW-0963">Cytoplasm</keyword>
<dbReference type="KEGG" id="ajp:AMJAP_0287"/>
<dbReference type="PANTHER" id="PTHR38693:SF1">
    <property type="entry name" value="UBIQUINONE BIOSYNTHESIS ACCESSORY FACTOR UBIJ"/>
    <property type="match status" value="1"/>
</dbReference>
<dbReference type="InterPro" id="IPR038989">
    <property type="entry name" value="UbiJ"/>
</dbReference>
<evidence type="ECO:0000259" key="2">
    <source>
        <dbReference type="Pfam" id="PF02036"/>
    </source>
</evidence>
<feature type="domain" description="SCP2" evidence="2">
    <location>
        <begin position="14"/>
        <end position="111"/>
    </location>
</feature>